<reference evidence="3" key="1">
    <citation type="journal article" date="2023" name="G3 (Bethesda)">
        <title>Whole genome assemblies of Zophobas morio and Tenebrio molitor.</title>
        <authorList>
            <person name="Kaur S."/>
            <person name="Stinson S.A."/>
            <person name="diCenzo G.C."/>
        </authorList>
    </citation>
    <scope>NUCLEOTIDE SEQUENCE</scope>
    <source>
        <strain evidence="3">QUZm001</strain>
    </source>
</reference>
<organism evidence="3 4">
    <name type="scientific">Zophobas morio</name>
    <dbReference type="NCBI Taxonomy" id="2755281"/>
    <lineage>
        <taxon>Eukaryota</taxon>
        <taxon>Metazoa</taxon>
        <taxon>Ecdysozoa</taxon>
        <taxon>Arthropoda</taxon>
        <taxon>Hexapoda</taxon>
        <taxon>Insecta</taxon>
        <taxon>Pterygota</taxon>
        <taxon>Neoptera</taxon>
        <taxon>Endopterygota</taxon>
        <taxon>Coleoptera</taxon>
        <taxon>Polyphaga</taxon>
        <taxon>Cucujiformia</taxon>
        <taxon>Tenebrionidae</taxon>
        <taxon>Zophobas</taxon>
    </lineage>
</organism>
<dbReference type="InterPro" id="IPR018490">
    <property type="entry name" value="cNMP-bd_dom_sf"/>
</dbReference>
<proteinExistence type="predicted"/>
<dbReference type="Gene3D" id="2.60.120.10">
    <property type="entry name" value="Jelly Rolls"/>
    <property type="match status" value="1"/>
</dbReference>
<evidence type="ECO:0000256" key="1">
    <source>
        <dbReference type="SAM" id="Phobius"/>
    </source>
</evidence>
<dbReference type="GO" id="GO:0098855">
    <property type="term" value="C:HCN channel complex"/>
    <property type="evidence" value="ECO:0007669"/>
    <property type="project" value="TreeGrafter"/>
</dbReference>
<accession>A0AA38HVE2</accession>
<gene>
    <name evidence="3" type="ORF">Zmor_022233</name>
</gene>
<evidence type="ECO:0000313" key="3">
    <source>
        <dbReference type="EMBL" id="KAJ3644508.1"/>
    </source>
</evidence>
<keyword evidence="1" id="KW-0812">Transmembrane</keyword>
<dbReference type="SMART" id="SM00100">
    <property type="entry name" value="cNMP"/>
    <property type="match status" value="1"/>
</dbReference>
<dbReference type="GO" id="GO:0003254">
    <property type="term" value="P:regulation of membrane depolarization"/>
    <property type="evidence" value="ECO:0007669"/>
    <property type="project" value="TreeGrafter"/>
</dbReference>
<keyword evidence="4" id="KW-1185">Reference proteome</keyword>
<dbReference type="PROSITE" id="PS50042">
    <property type="entry name" value="CNMP_BINDING_3"/>
    <property type="match status" value="1"/>
</dbReference>
<dbReference type="Proteomes" id="UP001168821">
    <property type="component" value="Unassembled WGS sequence"/>
</dbReference>
<dbReference type="AlphaFoldDB" id="A0AA38HVE2"/>
<feature type="domain" description="Cyclic nucleotide-binding" evidence="2">
    <location>
        <begin position="400"/>
        <end position="517"/>
    </location>
</feature>
<dbReference type="GO" id="GO:0005249">
    <property type="term" value="F:voltage-gated potassium channel activity"/>
    <property type="evidence" value="ECO:0007669"/>
    <property type="project" value="TreeGrafter"/>
</dbReference>
<dbReference type="GO" id="GO:0035725">
    <property type="term" value="P:sodium ion transmembrane transport"/>
    <property type="evidence" value="ECO:0007669"/>
    <property type="project" value="TreeGrafter"/>
</dbReference>
<dbReference type="InterPro" id="IPR051413">
    <property type="entry name" value="K/Na_HCN_channel"/>
</dbReference>
<comment type="caution">
    <text evidence="3">The sequence shown here is derived from an EMBL/GenBank/DDBJ whole genome shotgun (WGS) entry which is preliminary data.</text>
</comment>
<dbReference type="PANTHER" id="PTHR45689:SF14">
    <property type="entry name" value="CYCLIC NUCLEOTIDE-GATED CATION CHANNEL SUBUNIT A-LIKE PROTEIN"/>
    <property type="match status" value="1"/>
</dbReference>
<dbReference type="PANTHER" id="PTHR45689">
    <property type="entry name" value="I[[H]] CHANNEL, ISOFORM E"/>
    <property type="match status" value="1"/>
</dbReference>
<dbReference type="EMBL" id="JALNTZ010000007">
    <property type="protein sequence ID" value="KAJ3644508.1"/>
    <property type="molecule type" value="Genomic_DNA"/>
</dbReference>
<keyword evidence="1" id="KW-0472">Membrane</keyword>
<evidence type="ECO:0000259" key="2">
    <source>
        <dbReference type="PROSITE" id="PS50042"/>
    </source>
</evidence>
<sequence>MSRLKKTHICAITDSDASESLLPAVHPLAPLSIRLKRFLKKQLLVSEYHPKTLAFFLTSARVLKEKKQQVESGSWIVHPFSVFRLYYEMWMGAVFFVNLIFNPLDAAFGFLLRTNLVVGFILNAFCLFDVFMNFRTGYRLPSNEVEMTQKKIAKHYVFGIYFVCDFLSSLPYHAFAEDRVYSNCFSFLKIVRLVTLLSYMERSFSFFNIRSFYIRLVTLMVLIIHYVACFGFYLPLLMMRLTEGVAKRDKFLIRELGTRKPNITTFTKAYITNCYASTAFLLTIETNFTFSWPFMAYIDVIIFCIFGKILMAVVTVILLDRYRLYKNVETKFYELISQVDAFMEIHNFPFKLQKRVHQYYKYKYRMKYFDESRFDDNIPESLQSEIRSHQLRSLIKNVTIFAAIPPEVLEKVFVHLKKEIYLPQDVIIRADVTGDSMFFIDSGTVAVFSPTGKEVCHLSDGDYFGEIALVFPNRKTSANIIALEICEVYKLDRKSFKKCLESQADLYKRIQLEAQRRLKETHQIHRKQILVTSTHPQVL</sequence>
<feature type="transmembrane region" description="Helical" evidence="1">
    <location>
        <begin position="155"/>
        <end position="174"/>
    </location>
</feature>
<dbReference type="CDD" id="cd00038">
    <property type="entry name" value="CAP_ED"/>
    <property type="match status" value="1"/>
</dbReference>
<dbReference type="Pfam" id="PF00027">
    <property type="entry name" value="cNMP_binding"/>
    <property type="match status" value="1"/>
</dbReference>
<feature type="transmembrane region" description="Helical" evidence="1">
    <location>
        <begin position="294"/>
        <end position="319"/>
    </location>
</feature>
<feature type="transmembrane region" description="Helical" evidence="1">
    <location>
        <begin position="116"/>
        <end position="134"/>
    </location>
</feature>
<name>A0AA38HVE2_9CUCU</name>
<dbReference type="InterPro" id="IPR014710">
    <property type="entry name" value="RmlC-like_jellyroll"/>
</dbReference>
<keyword evidence="1" id="KW-1133">Transmembrane helix</keyword>
<dbReference type="SUPFAM" id="SSF51206">
    <property type="entry name" value="cAMP-binding domain-like"/>
    <property type="match status" value="1"/>
</dbReference>
<protein>
    <recommendedName>
        <fullName evidence="2">Cyclic nucleotide-binding domain-containing protein</fullName>
    </recommendedName>
</protein>
<dbReference type="Gene3D" id="1.10.287.630">
    <property type="entry name" value="Helix hairpin bin"/>
    <property type="match status" value="1"/>
</dbReference>
<feature type="transmembrane region" description="Helical" evidence="1">
    <location>
        <begin position="85"/>
        <end position="104"/>
    </location>
</feature>
<feature type="transmembrane region" description="Helical" evidence="1">
    <location>
        <begin position="212"/>
        <end position="234"/>
    </location>
</feature>
<evidence type="ECO:0000313" key="4">
    <source>
        <dbReference type="Proteomes" id="UP001168821"/>
    </source>
</evidence>
<dbReference type="InterPro" id="IPR000595">
    <property type="entry name" value="cNMP-bd_dom"/>
</dbReference>